<dbReference type="PANTHER" id="PTHR43649">
    <property type="entry name" value="ARABINOSE-BINDING PROTEIN-RELATED"/>
    <property type="match status" value="1"/>
</dbReference>
<comment type="caution">
    <text evidence="2">The sequence shown here is derived from an EMBL/GenBank/DDBJ whole genome shotgun (WGS) entry which is preliminary data.</text>
</comment>
<name>A0A368YBP1_9BACI</name>
<dbReference type="RefSeq" id="WP_114351535.1">
    <property type="nucleotide sequence ID" value="NZ_QPJJ01000002.1"/>
</dbReference>
<sequence>MKKYVSLFLLITFLVVGLVACSNDDETSSEGNEETEDGKVVLTGLITKHPLTKDLEDMEWLQEIEDKAGVEIKWEEVTADWDQKKGAMLAGGDIPDIIVGPNAITDADFAKFTGLFEDLAPLIEEHGPNVQAMFDQQPKTKALATQDDGQIFGLPKYQRFWPETATMQFINQEWLDNLGLETPTNWDELFDVLMAFKEEDANGNGDANDEIPMDFAPIGTGGFGFFHPTVLLGSTGMTISGGGGQGYFLEDGEVKNFFVDERYKEMVVFMNRLYSNGLINEEAFTQDYTKYQSVARGEGENAKVGYTYGWERTDRFGLNVADQYVSFDPMAKSADYSGDISWSYDYDNLNFGLNLIQMSSQTENKEAAMKFINELYDPEVSLQVLFGSIGPNIEKADDGSYTILPPQDEEMDPGTWKWTSSWADNGPMFISDELEVELGEDMKAVGEQQQPFIDAFEGLDKENDVFPGMFIKYSDADNNQMSLTNTDMMNLTLSKFAEWITSGGIEDEWDSYVQEVEAIGLQNNLDIMQGYYDDYKSSME</sequence>
<dbReference type="AlphaFoldDB" id="A0A368YBP1"/>
<dbReference type="PROSITE" id="PS51257">
    <property type="entry name" value="PROKAR_LIPOPROTEIN"/>
    <property type="match status" value="1"/>
</dbReference>
<dbReference type="InterPro" id="IPR050490">
    <property type="entry name" value="Bact_solute-bd_prot1"/>
</dbReference>
<dbReference type="SUPFAM" id="SSF53850">
    <property type="entry name" value="Periplasmic binding protein-like II"/>
    <property type="match status" value="1"/>
</dbReference>
<proteinExistence type="predicted"/>
<evidence type="ECO:0000256" key="1">
    <source>
        <dbReference type="SAM" id="SignalP"/>
    </source>
</evidence>
<feature type="chain" id="PRO_5038434409" evidence="1">
    <location>
        <begin position="21"/>
        <end position="540"/>
    </location>
</feature>
<accession>A0A368YBP1</accession>
<evidence type="ECO:0000313" key="3">
    <source>
        <dbReference type="Proteomes" id="UP000252585"/>
    </source>
</evidence>
<gene>
    <name evidence="2" type="ORF">DFR57_10231</name>
</gene>
<feature type="signal peptide" evidence="1">
    <location>
        <begin position="1"/>
        <end position="20"/>
    </location>
</feature>
<keyword evidence="3" id="KW-1185">Reference proteome</keyword>
<reference evidence="2 3" key="1">
    <citation type="submission" date="2018-07" db="EMBL/GenBank/DDBJ databases">
        <title>Genomic Encyclopedia of Type Strains, Phase IV (KMG-IV): sequencing the most valuable type-strain genomes for metagenomic binning, comparative biology and taxonomic classification.</title>
        <authorList>
            <person name="Goeker M."/>
        </authorList>
    </citation>
    <scope>NUCLEOTIDE SEQUENCE [LARGE SCALE GENOMIC DNA]</scope>
    <source>
        <strain evidence="2 3">DSM 27696</strain>
    </source>
</reference>
<dbReference type="PANTHER" id="PTHR43649:SF17">
    <property type="entry name" value="ABC TRANSPORTER SOLUTE BINDING PROTEIN-SUGAR TRANSPORT"/>
    <property type="match status" value="1"/>
</dbReference>
<dbReference type="OrthoDB" id="9787283at2"/>
<organism evidence="2 3">
    <name type="scientific">Saliterribacillus persicus</name>
    <dbReference type="NCBI Taxonomy" id="930114"/>
    <lineage>
        <taxon>Bacteria</taxon>
        <taxon>Bacillati</taxon>
        <taxon>Bacillota</taxon>
        <taxon>Bacilli</taxon>
        <taxon>Bacillales</taxon>
        <taxon>Bacillaceae</taxon>
        <taxon>Saliterribacillus</taxon>
    </lineage>
</organism>
<dbReference type="Gene3D" id="3.40.190.10">
    <property type="entry name" value="Periplasmic binding protein-like II"/>
    <property type="match status" value="2"/>
</dbReference>
<dbReference type="EMBL" id="QPJJ01000002">
    <property type="protein sequence ID" value="RCW76756.1"/>
    <property type="molecule type" value="Genomic_DNA"/>
</dbReference>
<keyword evidence="1" id="KW-0732">Signal</keyword>
<protein>
    <submittedName>
        <fullName evidence="2">Putative aldouronate transport system substrate-binding protein</fullName>
    </submittedName>
</protein>
<dbReference type="Proteomes" id="UP000252585">
    <property type="component" value="Unassembled WGS sequence"/>
</dbReference>
<evidence type="ECO:0000313" key="2">
    <source>
        <dbReference type="EMBL" id="RCW76756.1"/>
    </source>
</evidence>